<name>A0ACB8QQY9_9AGAM</name>
<reference evidence="1" key="1">
    <citation type="submission" date="2021-02" db="EMBL/GenBank/DDBJ databases">
        <authorList>
            <consortium name="DOE Joint Genome Institute"/>
            <person name="Ahrendt S."/>
            <person name="Looney B.P."/>
            <person name="Miyauchi S."/>
            <person name="Morin E."/>
            <person name="Drula E."/>
            <person name="Courty P.E."/>
            <person name="Chicoki N."/>
            <person name="Fauchery L."/>
            <person name="Kohler A."/>
            <person name="Kuo A."/>
            <person name="Labutti K."/>
            <person name="Pangilinan J."/>
            <person name="Lipzen A."/>
            <person name="Riley R."/>
            <person name="Andreopoulos W."/>
            <person name="He G."/>
            <person name="Johnson J."/>
            <person name="Barry K.W."/>
            <person name="Grigoriev I.V."/>
            <person name="Nagy L."/>
            <person name="Hibbett D."/>
            <person name="Henrissat B."/>
            <person name="Matheny P.B."/>
            <person name="Labbe J."/>
            <person name="Martin F."/>
        </authorList>
    </citation>
    <scope>NUCLEOTIDE SEQUENCE</scope>
    <source>
        <strain evidence="1">EC-137</strain>
    </source>
</reference>
<reference evidence="1" key="2">
    <citation type="journal article" date="2022" name="New Phytol.">
        <title>Evolutionary transition to the ectomycorrhizal habit in the genomes of a hyperdiverse lineage of mushroom-forming fungi.</title>
        <authorList>
            <person name="Looney B."/>
            <person name="Miyauchi S."/>
            <person name="Morin E."/>
            <person name="Drula E."/>
            <person name="Courty P.E."/>
            <person name="Kohler A."/>
            <person name="Kuo A."/>
            <person name="LaButti K."/>
            <person name="Pangilinan J."/>
            <person name="Lipzen A."/>
            <person name="Riley R."/>
            <person name="Andreopoulos W."/>
            <person name="He G."/>
            <person name="Johnson J."/>
            <person name="Nolan M."/>
            <person name="Tritt A."/>
            <person name="Barry K.W."/>
            <person name="Grigoriev I.V."/>
            <person name="Nagy L.G."/>
            <person name="Hibbett D."/>
            <person name="Henrissat B."/>
            <person name="Matheny P.B."/>
            <person name="Labbe J."/>
            <person name="Martin F.M."/>
        </authorList>
    </citation>
    <scope>NUCLEOTIDE SEQUENCE</scope>
    <source>
        <strain evidence="1">EC-137</strain>
    </source>
</reference>
<evidence type="ECO:0000313" key="2">
    <source>
        <dbReference type="Proteomes" id="UP000814128"/>
    </source>
</evidence>
<keyword evidence="1" id="KW-0378">Hydrolase</keyword>
<gene>
    <name evidence="1" type="ORF">K488DRAFT_45859</name>
</gene>
<accession>A0ACB8QQY9</accession>
<dbReference type="Proteomes" id="UP000814128">
    <property type="component" value="Unassembled WGS sequence"/>
</dbReference>
<proteinExistence type="predicted"/>
<evidence type="ECO:0000313" key="1">
    <source>
        <dbReference type="EMBL" id="KAI0034301.1"/>
    </source>
</evidence>
<comment type="caution">
    <text evidence="1">The sequence shown here is derived from an EMBL/GenBank/DDBJ whole genome shotgun (WGS) entry which is preliminary data.</text>
</comment>
<dbReference type="EMBL" id="MU273503">
    <property type="protein sequence ID" value="KAI0034301.1"/>
    <property type="molecule type" value="Genomic_DNA"/>
</dbReference>
<keyword evidence="2" id="KW-1185">Reference proteome</keyword>
<sequence length="1462" mass="162213">MAKKKKTQLKPVARGFATTSYPKKVVPVQDEELFVANAADPPNSAPAGAPGESDISGAHGVEPDAEPDQETVPRVGELDLERIEERSLQSLVDKLQDRTEKDIKRAVRGVQQERRHALTLPPLDLDATLVNQILTLVSESKAQLSTEEKAVARIGLTYGVLRRLGFSEERVMECLGSIHGVDLDEAYDWLYLHCSDEELSITRGPDSDGLGPKPPPTPRTPDTPFSSEGPLTPSASSSFTVPPVPALGPISKPKPRTAASLVDSNRLLLDDGSRTPSEYGTPEEDPNLVYARLRVKLDSVLPGHGKTAGPLDDLLVQQLRGRLEDVKSHYFFNQKDAEAQYRLERQRAQAQSLQARLRANECSQDSASSTATSASPPAPSPLSFTPPRTPVRQTDGKDIFDEDEDGGFFELFEEVSASAVSETGKTIRVRSMPIPKSSATRLPKKFFAEAVAKTDSFASITYRDISGSSRAKRAAVAVRWSRGKVDEWSMDDIACHDVVEAEQYISTIALYALTYPASEGFAGGGSPTSTQTFFRLLPPAFRELWDELEEQRRTAEDAINRAVWAKLRAVVETKLSIESKVRNLGDRTNADSKGAETWRGTAPVRQVDPRLAEAFQARQATSAYQEMLAQRLRLPIANYRQTIVGILETSQVMVLSGETGCGKSTQLPAYILEDHLARGLPVKIYCTEPRRISALSLAQRVSRELGDVPGVVGTANSLVGYSIRLESKISRNTMLAYVTNGIALRMFESGGDGEGGFDEVTHVIVDEVHERGIESDFLLLGLKTLLLQRPDLKVVLMSATLDAQKISAYFGNCPVLHVPGRTFPVDVKFLEDAIEFTEWSIDEGSPYARRGNDKFYKGRSRQDWSEDIVGGEEDEDENQSNVPSLEKRYSSRTKSTISLLDERLIPYDLIVRLLEHVCFRDVAYHQMSSAILIFLPGLGEIRRLHDILTEHPRIGSDEFVIHPLHSTTSSENQGAVFDIPPAGVRKIVIATNIAETGITIPDITCVIDSGKHREMRFDEKRQLSRLVETFVAKSNAAQRRGRAGRVQNGLCFHLFTKFRHDSRMAEHPEPEILRLSLSDLALRTKTMKARSADHANLGSTVEEVLSQALDPPSSANIQRAVSVLVEVRALTPKEEITTLGRLLMRLSLDVHLGKFLIMACLFQCLDPALSIAATLSSKSPFITPFGHEQQADLAKSSFRVENSDFLTLHKAYSSWRTACGNKPSFVRDYCRKNYLSHQNLLQIKELREQFLSYLIDSGLVRVGHAFIKELNRTRYSRSRVPKFVSIPPQYDIHSLNFPLVNAALAAGLYPKILHINPSTSHVTTISNSQTVAFHPSSVNFKRRPSDFGVNHLVYFTLMHSKKLYAWETGPADDAAIILLCGESDFKLISDSAFVDRRVRFHVCSPKVNVALKHLHIQLASLVSAQLRTAPLTETQVRWRELAVTILGKMRIMDPDEAKIVIR</sequence>
<organism evidence="1 2">
    <name type="scientific">Vararia minispora EC-137</name>
    <dbReference type="NCBI Taxonomy" id="1314806"/>
    <lineage>
        <taxon>Eukaryota</taxon>
        <taxon>Fungi</taxon>
        <taxon>Dikarya</taxon>
        <taxon>Basidiomycota</taxon>
        <taxon>Agaricomycotina</taxon>
        <taxon>Agaricomycetes</taxon>
        <taxon>Russulales</taxon>
        <taxon>Lachnocladiaceae</taxon>
        <taxon>Vararia</taxon>
    </lineage>
</organism>
<protein>
    <submittedName>
        <fullName evidence="1">P-loop containing nucleoside triphosphate hydrolase protein</fullName>
    </submittedName>
</protein>